<comment type="caution">
    <text evidence="1">The sequence shown here is derived from an EMBL/GenBank/DDBJ whole genome shotgun (WGS) entry which is preliminary data.</text>
</comment>
<accession>A0ABT4TRK3</accession>
<evidence type="ECO:0000313" key="1">
    <source>
        <dbReference type="EMBL" id="MDA2807298.1"/>
    </source>
</evidence>
<dbReference type="Proteomes" id="UP001165685">
    <property type="component" value="Unassembled WGS sequence"/>
</dbReference>
<reference evidence="1" key="1">
    <citation type="submission" date="2023-01" db="EMBL/GenBank/DDBJ databases">
        <title>Draft genome sequence of Nocardiopsis sp. LSu2-4 isolated from halophytes.</title>
        <authorList>
            <person name="Duangmal K."/>
            <person name="Chantavorakit T."/>
        </authorList>
    </citation>
    <scope>NUCLEOTIDE SEQUENCE</scope>
    <source>
        <strain evidence="1">LSu2-4</strain>
    </source>
</reference>
<sequence length="246" mass="26102">MRTDGDVDSREVLADPLLPFARRLMGDLDDGRGDGTEAPGRVCHARLRVLGVPALLLFRPDAAEVRRRADTGQPPILRLGALEALMGLPHGVPVPERALTERERCLLRAAPRAAVRRDGPNVVRLASLPLRVEMVLVEAPAWRAALRRVGRFPPTSVRVAVAGRPPKDGTVAAYEADYYGIGLGARCVGDAGEGGDVRPLVAPSPGLRRHTAVTWKFAELVLAGAGETEVLASAASGAAAARRPHP</sequence>
<keyword evidence="2" id="KW-1185">Reference proteome</keyword>
<organism evidence="1 2">
    <name type="scientific">Nocardiopsis suaedae</name>
    <dbReference type="NCBI Taxonomy" id="3018444"/>
    <lineage>
        <taxon>Bacteria</taxon>
        <taxon>Bacillati</taxon>
        <taxon>Actinomycetota</taxon>
        <taxon>Actinomycetes</taxon>
        <taxon>Streptosporangiales</taxon>
        <taxon>Nocardiopsidaceae</taxon>
        <taxon>Nocardiopsis</taxon>
    </lineage>
</organism>
<dbReference type="EMBL" id="JAQFWP010000051">
    <property type="protein sequence ID" value="MDA2807298.1"/>
    <property type="molecule type" value="Genomic_DNA"/>
</dbReference>
<evidence type="ECO:0000313" key="2">
    <source>
        <dbReference type="Proteomes" id="UP001165685"/>
    </source>
</evidence>
<proteinExistence type="predicted"/>
<dbReference type="RefSeq" id="WP_270679928.1">
    <property type="nucleotide sequence ID" value="NZ_JAQFWP010000051.1"/>
</dbReference>
<protein>
    <submittedName>
        <fullName evidence="1">Uncharacterized protein</fullName>
    </submittedName>
</protein>
<name>A0ABT4TRK3_9ACTN</name>
<gene>
    <name evidence="1" type="ORF">O4U47_22520</name>
</gene>